<reference evidence="3" key="1">
    <citation type="submission" date="2019-01" db="EMBL/GenBank/DDBJ databases">
        <title>Anaerobic oxidation of ethane by archaea from a marine hydrocarbon seep.</title>
        <authorList>
            <person name="Musat F."/>
        </authorList>
    </citation>
    <scope>NUCLEOTIDE SEQUENCE [LARGE SCALE GENOMIC DNA]</scope>
</reference>
<keyword evidence="1" id="KW-1133">Transmembrane helix</keyword>
<evidence type="ECO:0000313" key="3">
    <source>
        <dbReference type="Proteomes" id="UP000291831"/>
    </source>
</evidence>
<name>A0A8B3S5X2_9EURY</name>
<keyword evidence="1" id="KW-0812">Transmembrane</keyword>
<comment type="caution">
    <text evidence="2">The sequence shown here is derived from an EMBL/GenBank/DDBJ whole genome shotgun (WGS) entry which is preliminary data.</text>
</comment>
<keyword evidence="1" id="KW-0472">Membrane</keyword>
<evidence type="ECO:0000313" key="2">
    <source>
        <dbReference type="EMBL" id="RZB32747.1"/>
    </source>
</evidence>
<dbReference type="EMBL" id="RPGO01000005">
    <property type="protein sequence ID" value="RZB32747.1"/>
    <property type="molecule type" value="Genomic_DNA"/>
</dbReference>
<evidence type="ECO:0000256" key="1">
    <source>
        <dbReference type="SAM" id="Phobius"/>
    </source>
</evidence>
<dbReference type="AlphaFoldDB" id="A0A8B3S5X2"/>
<accession>A0A8B3S5X2</accession>
<proteinExistence type="predicted"/>
<protein>
    <submittedName>
        <fullName evidence="2">Uncharacterized protein</fullName>
    </submittedName>
</protein>
<sequence length="107" mass="12134">MEDDFKLLSDAFLVPIGPVNHHKDTNIRVHTFLCITGLLFYRYLARLCKHFNISLKHLVEELAGIRVALAKDSETGLGLVVEEMNSTQARLFSHPNLGKFITGQRNQ</sequence>
<feature type="transmembrane region" description="Helical" evidence="1">
    <location>
        <begin position="27"/>
        <end position="44"/>
    </location>
</feature>
<gene>
    <name evidence="2" type="ORF">AEth_00425</name>
</gene>
<organism evidence="2 3">
    <name type="scientific">Candidatus Argoarchaeum ethanivorans</name>
    <dbReference type="NCBI Taxonomy" id="2608793"/>
    <lineage>
        <taxon>Archaea</taxon>
        <taxon>Methanobacteriati</taxon>
        <taxon>Methanobacteriota</taxon>
        <taxon>Stenosarchaea group</taxon>
        <taxon>Methanomicrobia</taxon>
        <taxon>Methanosarcinales</taxon>
        <taxon>Methanosarcinales incertae sedis</taxon>
        <taxon>GOM Arc I cluster</taxon>
        <taxon>Candidatus Argoarchaeum</taxon>
    </lineage>
</organism>
<dbReference type="Proteomes" id="UP000291831">
    <property type="component" value="Unassembled WGS sequence"/>
</dbReference>